<accession>A0A175R595</accession>
<evidence type="ECO:0000256" key="1">
    <source>
        <dbReference type="SAM" id="MobiDB-lite"/>
    </source>
</evidence>
<feature type="region of interest" description="Disordered" evidence="1">
    <location>
        <begin position="1"/>
        <end position="27"/>
    </location>
</feature>
<evidence type="ECO:0000313" key="2">
    <source>
        <dbReference type="EMBL" id="KTQ85225.1"/>
    </source>
</evidence>
<feature type="compositionally biased region" description="Acidic residues" evidence="1">
    <location>
        <begin position="1"/>
        <end position="10"/>
    </location>
</feature>
<dbReference type="Proteomes" id="UP000078272">
    <property type="component" value="Unassembled WGS sequence"/>
</dbReference>
<sequence length="245" mass="25912">MNDDDPDDTASEVQGDWPDIPSAFGASEADDTLTSRKVRRYASVTTTVVSTSLSITSNAKYLALAGVGGAAALGVGTAGIGLAVAGGVMTTVGVATSATSAYKTNGHINRLKGFQSAPWPVCTCLDHRFAAEMAKDHEMIEGPILQYIIDKKRAKLKKKMAGSFGLSMGTSAHRLGKALYKAAKHTKGVKRTSYANILARHVVTHECDLAASIVSELYSHNDYLAIRSMSSKKAGELIAMKMKSV</sequence>
<organism evidence="2 3">
    <name type="scientific">Aureimonas ureilytica</name>
    <dbReference type="NCBI Taxonomy" id="401562"/>
    <lineage>
        <taxon>Bacteria</taxon>
        <taxon>Pseudomonadati</taxon>
        <taxon>Pseudomonadota</taxon>
        <taxon>Alphaproteobacteria</taxon>
        <taxon>Hyphomicrobiales</taxon>
        <taxon>Aurantimonadaceae</taxon>
        <taxon>Aureimonas</taxon>
    </lineage>
</organism>
<dbReference type="EMBL" id="LDPZ01000065">
    <property type="protein sequence ID" value="KTQ85225.1"/>
    <property type="molecule type" value="Genomic_DNA"/>
</dbReference>
<name>A0A175R595_9HYPH</name>
<dbReference type="PATRIC" id="fig|401562.3.peg.4558"/>
<gene>
    <name evidence="2" type="ORF">NS226_20630</name>
</gene>
<reference evidence="2 3" key="1">
    <citation type="journal article" date="2016" name="Front. Microbiol.">
        <title>Genomic Resource of Rice Seed Associated Bacteria.</title>
        <authorList>
            <person name="Midha S."/>
            <person name="Bansal K."/>
            <person name="Sharma S."/>
            <person name="Kumar N."/>
            <person name="Patil P.P."/>
            <person name="Chaudhry V."/>
            <person name="Patil P.B."/>
        </authorList>
    </citation>
    <scope>NUCLEOTIDE SEQUENCE [LARGE SCALE GENOMIC DNA]</scope>
    <source>
        <strain evidence="2 3">NS226</strain>
    </source>
</reference>
<dbReference type="OrthoDB" id="5729736at2"/>
<dbReference type="RefSeq" id="WP_058636565.1">
    <property type="nucleotide sequence ID" value="NZ_LDPZ01000065.1"/>
</dbReference>
<proteinExistence type="predicted"/>
<comment type="caution">
    <text evidence="2">The sequence shown here is derived from an EMBL/GenBank/DDBJ whole genome shotgun (WGS) entry which is preliminary data.</text>
</comment>
<protein>
    <submittedName>
        <fullName evidence="2">Uncharacterized protein</fullName>
    </submittedName>
</protein>
<evidence type="ECO:0000313" key="3">
    <source>
        <dbReference type="Proteomes" id="UP000078272"/>
    </source>
</evidence>
<dbReference type="AlphaFoldDB" id="A0A175R595"/>